<feature type="domain" description="Toprim" evidence="2">
    <location>
        <begin position="456"/>
        <end position="543"/>
    </location>
</feature>
<dbReference type="InterPro" id="IPR027417">
    <property type="entry name" value="P-loop_NTPase"/>
</dbReference>
<dbReference type="PANTHER" id="PTHR12873:SF0">
    <property type="entry name" value="TWINKLE MTDNA HELICASE"/>
    <property type="match status" value="1"/>
</dbReference>
<gene>
    <name evidence="4" type="ORF">ACHAWO_002140</name>
</gene>
<dbReference type="InterPro" id="IPR007694">
    <property type="entry name" value="DNA_helicase_DnaB-like_C"/>
</dbReference>
<evidence type="ECO:0000313" key="4">
    <source>
        <dbReference type="EMBL" id="KAL3802292.1"/>
    </source>
</evidence>
<dbReference type="SUPFAM" id="SSF52540">
    <property type="entry name" value="P-loop containing nucleoside triphosphate hydrolases"/>
    <property type="match status" value="1"/>
</dbReference>
<dbReference type="PROSITE" id="PS51199">
    <property type="entry name" value="SF4_HELICASE"/>
    <property type="match status" value="1"/>
</dbReference>
<feature type="compositionally biased region" description="Basic and acidic residues" evidence="1">
    <location>
        <begin position="323"/>
        <end position="342"/>
    </location>
</feature>
<dbReference type="InterPro" id="IPR034154">
    <property type="entry name" value="TOPRIM_DnaG/twinkle"/>
</dbReference>
<organism evidence="4 5">
    <name type="scientific">Cyclotella atomus</name>
    <dbReference type="NCBI Taxonomy" id="382360"/>
    <lineage>
        <taxon>Eukaryota</taxon>
        <taxon>Sar</taxon>
        <taxon>Stramenopiles</taxon>
        <taxon>Ochrophyta</taxon>
        <taxon>Bacillariophyta</taxon>
        <taxon>Coscinodiscophyceae</taxon>
        <taxon>Thalassiosirophycidae</taxon>
        <taxon>Stephanodiscales</taxon>
        <taxon>Stephanodiscaceae</taxon>
        <taxon>Cyclotella</taxon>
    </lineage>
</organism>
<dbReference type="EMBL" id="JALLPJ020000104">
    <property type="protein sequence ID" value="KAL3802292.1"/>
    <property type="molecule type" value="Genomic_DNA"/>
</dbReference>
<feature type="compositionally biased region" description="Basic and acidic residues" evidence="1">
    <location>
        <begin position="360"/>
        <end position="373"/>
    </location>
</feature>
<evidence type="ECO:0008006" key="6">
    <source>
        <dbReference type="Google" id="ProtNLM"/>
    </source>
</evidence>
<reference evidence="4 5" key="1">
    <citation type="submission" date="2024-10" db="EMBL/GenBank/DDBJ databases">
        <title>Updated reference genomes for cyclostephanoid diatoms.</title>
        <authorList>
            <person name="Roberts W.R."/>
            <person name="Alverson A.J."/>
        </authorList>
    </citation>
    <scope>NUCLEOTIDE SEQUENCE [LARGE SCALE GENOMIC DNA]</scope>
    <source>
        <strain evidence="4 5">AJA010-31</strain>
    </source>
</reference>
<accession>A0ABD3QPY7</accession>
<dbReference type="AlphaFoldDB" id="A0ABD3QPY7"/>
<feature type="region of interest" description="Disordered" evidence="1">
    <location>
        <begin position="323"/>
        <end position="345"/>
    </location>
</feature>
<feature type="region of interest" description="Disordered" evidence="1">
    <location>
        <begin position="853"/>
        <end position="894"/>
    </location>
</feature>
<dbReference type="PROSITE" id="PS50880">
    <property type="entry name" value="TOPRIM"/>
    <property type="match status" value="1"/>
</dbReference>
<dbReference type="SUPFAM" id="SSF56731">
    <property type="entry name" value="DNA primase core"/>
    <property type="match status" value="1"/>
</dbReference>
<sequence>MLRAAASSRLRAPQQTKRYTPSKCRIESIGAASSVTRTLSSLCLPCGPCHPHSQFPPRRRHLFEPLSLTQHHKCITPIVTSIHHIQTRNKVFVSKHNHLNLSPQAITSYLSQQFPHLTSRDFRFTNSHVILRECCFCPKPTGGKPDNEFKLYISSTGAYFCHRCGAKGSWYDLKSAVGGFSVDAPSSVSNASSSGELDKAWNWSTENNNGMKYVSSKSVGKTVECLPMPPKKVVSLHSTRLFDSPSDVDSKEYAALQYLTETRGLEKSVLMKYGVGCASQNFPCKEAGGYVSSMCVTFPWLMRESEVAEQEELRGAEYSWKADDAKGKHDEDSHRVKAEEKKIRKKKLSEMSALDRHLLRQQRKDKARAHVSDEQESSGHVLSKSEVQAMLKGTEVSPVDKPDEPLTPEDIISQYGPYIPRRVKVRSIEKKSWQRLDPPGGGFGLFGWHTIPHNATEIIITEGEFDAMAVYQATGRPAVSLPNGCRSLPMEVLVLLERFDTVYLWMDNDGPGREGAEMFARKMGVERCLLVQPGGMRGRPAGTNGSVSPPKDANEALLQGWDINELLSESSELPHERILKFSDLRDQVLHEIVHPEKYRGSPIPSLPGFTSLIKGFRRGEMTVLTGPTGSGKTTFLGQASLDLAEQGINVLWGSFEIKNTRLMHKLLQQYMKDVLPIGVAEKDMSIEEKQKAITSLSALADKFESLPMYFMKFHGGSDVDDVLDAMEYAAYVHDVEHIILDNMQFMISRQGSGPKGSSHDKFEMQDIAVEKFRKFATDYNVHVTLVVHPRKEDEGAKLGISSFYGSAKATQEADTVLILQSDGNRKFLDVKKNRFDGTIGHVPLHFQRKSGRYSETPEFVSPPATKVPTSMPTLKAKASSPTSIYQSIREQHPV</sequence>
<dbReference type="CDD" id="cd01029">
    <property type="entry name" value="TOPRIM_primases"/>
    <property type="match status" value="1"/>
</dbReference>
<dbReference type="InterPro" id="IPR006171">
    <property type="entry name" value="TOPRIM_dom"/>
</dbReference>
<dbReference type="Pfam" id="PF13155">
    <property type="entry name" value="Toprim_2"/>
    <property type="match status" value="1"/>
</dbReference>
<name>A0ABD3QPY7_9STRA</name>
<dbReference type="Gene3D" id="3.40.50.300">
    <property type="entry name" value="P-loop containing nucleotide triphosphate hydrolases"/>
    <property type="match status" value="1"/>
</dbReference>
<feature type="region of interest" description="Disordered" evidence="1">
    <location>
        <begin position="360"/>
        <end position="381"/>
    </location>
</feature>
<protein>
    <recommendedName>
        <fullName evidence="6">SF4 helicase domain-containing protein</fullName>
    </recommendedName>
</protein>
<dbReference type="InterPro" id="IPR027032">
    <property type="entry name" value="Twinkle-like"/>
</dbReference>
<feature type="domain" description="SF4 helicase" evidence="3">
    <location>
        <begin position="595"/>
        <end position="860"/>
    </location>
</feature>
<dbReference type="CDD" id="cd01122">
    <property type="entry name" value="Twinkle_C"/>
    <property type="match status" value="1"/>
</dbReference>
<feature type="compositionally biased region" description="Polar residues" evidence="1">
    <location>
        <begin position="879"/>
        <end position="888"/>
    </location>
</feature>
<proteinExistence type="predicted"/>
<comment type="caution">
    <text evidence="4">The sequence shown here is derived from an EMBL/GenBank/DDBJ whole genome shotgun (WGS) entry which is preliminary data.</text>
</comment>
<evidence type="ECO:0000313" key="5">
    <source>
        <dbReference type="Proteomes" id="UP001530400"/>
    </source>
</evidence>
<dbReference type="Gene3D" id="3.40.1360.10">
    <property type="match status" value="1"/>
</dbReference>
<evidence type="ECO:0000256" key="1">
    <source>
        <dbReference type="SAM" id="MobiDB-lite"/>
    </source>
</evidence>
<dbReference type="Proteomes" id="UP001530400">
    <property type="component" value="Unassembled WGS sequence"/>
</dbReference>
<dbReference type="PANTHER" id="PTHR12873">
    <property type="entry name" value="T7-LIKE MITOCHONDRIAL DNA HELICASE"/>
    <property type="match status" value="1"/>
</dbReference>
<keyword evidence="5" id="KW-1185">Reference proteome</keyword>
<evidence type="ECO:0000259" key="3">
    <source>
        <dbReference type="PROSITE" id="PS51199"/>
    </source>
</evidence>
<dbReference type="Pfam" id="PF13481">
    <property type="entry name" value="AAA_25"/>
    <property type="match status" value="1"/>
</dbReference>
<evidence type="ECO:0000259" key="2">
    <source>
        <dbReference type="PROSITE" id="PS50880"/>
    </source>
</evidence>